<evidence type="ECO:0000313" key="3">
    <source>
        <dbReference type="Proteomes" id="UP000031518"/>
    </source>
</evidence>
<protein>
    <submittedName>
        <fullName evidence="2">Uncharacterized protein</fullName>
    </submittedName>
</protein>
<reference evidence="2 3" key="2">
    <citation type="submission" date="2015-01" db="EMBL/GenBank/DDBJ databases">
        <title>Complete genome sequence of Pyrinomonas methylaliphatogenes type strain K22T.</title>
        <authorList>
            <person name="Lee K.C.Y."/>
            <person name="Power J.F."/>
            <person name="Dunfield P.F."/>
            <person name="Morgan X.C."/>
            <person name="Huttenhower C."/>
            <person name="Stott M.B."/>
        </authorList>
    </citation>
    <scope>NUCLEOTIDE SEQUENCE [LARGE SCALE GENOMIC DNA]</scope>
    <source>
        <strain evidence="2 3">K22</strain>
    </source>
</reference>
<dbReference type="AlphaFoldDB" id="A0A0B6WXN7"/>
<accession>A0A0B6WXN7</accession>
<proteinExistence type="predicted"/>
<evidence type="ECO:0000256" key="1">
    <source>
        <dbReference type="SAM" id="Phobius"/>
    </source>
</evidence>
<dbReference type="STRING" id="454194.PYK22_01869"/>
<feature type="transmembrane region" description="Helical" evidence="1">
    <location>
        <begin position="56"/>
        <end position="78"/>
    </location>
</feature>
<organism evidence="2 3">
    <name type="scientific">Pyrinomonas methylaliphatogenes</name>
    <dbReference type="NCBI Taxonomy" id="454194"/>
    <lineage>
        <taxon>Bacteria</taxon>
        <taxon>Pseudomonadati</taxon>
        <taxon>Acidobacteriota</taxon>
        <taxon>Blastocatellia</taxon>
        <taxon>Blastocatellales</taxon>
        <taxon>Pyrinomonadaceae</taxon>
        <taxon>Pyrinomonas</taxon>
    </lineage>
</organism>
<dbReference type="RefSeq" id="WP_157770791.1">
    <property type="nucleotide sequence ID" value="NZ_CBXV010000006.1"/>
</dbReference>
<keyword evidence="1" id="KW-1133">Transmembrane helix</keyword>
<feature type="transmembrane region" description="Helical" evidence="1">
    <location>
        <begin position="12"/>
        <end position="36"/>
    </location>
</feature>
<dbReference type="OrthoDB" id="306518at2"/>
<name>A0A0B6WXN7_9BACT</name>
<feature type="transmembrane region" description="Helical" evidence="1">
    <location>
        <begin position="90"/>
        <end position="108"/>
    </location>
</feature>
<gene>
    <name evidence="2" type="ORF">PYK22_01869</name>
</gene>
<dbReference type="EMBL" id="CBXV010000006">
    <property type="protein sequence ID" value="CDM65861.1"/>
    <property type="molecule type" value="Genomic_DNA"/>
</dbReference>
<evidence type="ECO:0000313" key="2">
    <source>
        <dbReference type="EMBL" id="CDM65861.1"/>
    </source>
</evidence>
<feature type="transmembrane region" description="Helical" evidence="1">
    <location>
        <begin position="154"/>
        <end position="176"/>
    </location>
</feature>
<keyword evidence="1" id="KW-0812">Transmembrane</keyword>
<sequence>MQTENLSFRSLAARTVVVHTLTYIVVGAIAAAVLGYKDLFALPELSCFMRPIGDRWVMAGPLFQPLRGMLFASVFFILRERLFLQDRGWLAMWWILVAIGVFSTFGPAPASVEGLVYTRVPWPAQVRGLPEVLVQSLLLSSVLYVWVRNPDRRWLSWVLGAMFVLAMAMVTLGLLLPQQRPN</sequence>
<keyword evidence="3" id="KW-1185">Reference proteome</keyword>
<reference evidence="2 3" key="1">
    <citation type="submission" date="2013-12" db="EMBL/GenBank/DDBJ databases">
        <authorList>
            <person name="Stott M."/>
        </authorList>
    </citation>
    <scope>NUCLEOTIDE SEQUENCE [LARGE SCALE GENOMIC DNA]</scope>
    <source>
        <strain evidence="2 3">K22</strain>
    </source>
</reference>
<feature type="transmembrane region" description="Helical" evidence="1">
    <location>
        <begin position="128"/>
        <end position="147"/>
    </location>
</feature>
<dbReference type="Proteomes" id="UP000031518">
    <property type="component" value="Unassembled WGS sequence"/>
</dbReference>
<keyword evidence="1" id="KW-0472">Membrane</keyword>